<reference evidence="7 8" key="1">
    <citation type="submission" date="2020-06" db="EMBL/GenBank/DDBJ databases">
        <title>Transcriptomic and genomic resources for Thalictrum thalictroides and T. hernandezii: Facilitating candidate gene discovery in an emerging model plant lineage.</title>
        <authorList>
            <person name="Arias T."/>
            <person name="Riano-Pachon D.M."/>
            <person name="Di Stilio V.S."/>
        </authorList>
    </citation>
    <scope>NUCLEOTIDE SEQUENCE [LARGE SCALE GENOMIC DNA]</scope>
    <source>
        <strain evidence="8">cv. WT478/WT964</strain>
        <tissue evidence="7">Leaves</tissue>
    </source>
</reference>
<dbReference type="PANTHER" id="PTHR23504">
    <property type="entry name" value="MAJOR FACILITATOR SUPERFAMILY DOMAIN-CONTAINING PROTEIN 10"/>
    <property type="match status" value="1"/>
</dbReference>
<evidence type="ECO:0000256" key="6">
    <source>
        <dbReference type="SAM" id="Phobius"/>
    </source>
</evidence>
<sequence>MSSVIVYCVFSLNDMAYSEIFSLWAVSPKKFGGLSFSTDEVGLVLAISGVGLLIFQTFLYPRVERLLGFLIVSRIAVVLSILLLQSYLLIAMLSGIGLKTLLNCASILKNVFSISIYFHWTVYSTKQCCANYKWSAT</sequence>
<comment type="caution">
    <text evidence="7">The sequence shown here is derived from an EMBL/GenBank/DDBJ whole genome shotgun (WGS) entry which is preliminary data.</text>
</comment>
<dbReference type="AlphaFoldDB" id="A0A7J6WJ14"/>
<evidence type="ECO:0000256" key="4">
    <source>
        <dbReference type="ARBA" id="ARBA00022989"/>
    </source>
</evidence>
<name>A0A7J6WJ14_THATH</name>
<evidence type="ECO:0000256" key="5">
    <source>
        <dbReference type="ARBA" id="ARBA00023136"/>
    </source>
</evidence>
<evidence type="ECO:0000256" key="3">
    <source>
        <dbReference type="ARBA" id="ARBA00022692"/>
    </source>
</evidence>
<keyword evidence="2" id="KW-0813">Transport</keyword>
<keyword evidence="8" id="KW-1185">Reference proteome</keyword>
<dbReference type="PANTHER" id="PTHR23504:SF15">
    <property type="entry name" value="MAJOR FACILITATOR SUPERFAMILY (MFS) PROFILE DOMAIN-CONTAINING PROTEIN"/>
    <property type="match status" value="1"/>
</dbReference>
<gene>
    <name evidence="7" type="ORF">FRX31_013051</name>
</gene>
<comment type="subcellular location">
    <subcellularLocation>
        <location evidence="1">Membrane</location>
        <topology evidence="1">Multi-pass membrane protein</topology>
    </subcellularLocation>
</comment>
<dbReference type="GO" id="GO:0016020">
    <property type="term" value="C:membrane"/>
    <property type="evidence" value="ECO:0007669"/>
    <property type="project" value="UniProtKB-SubCell"/>
</dbReference>
<protein>
    <submittedName>
        <fullName evidence="7">Zinc induced facilitator-like</fullName>
    </submittedName>
</protein>
<dbReference type="OrthoDB" id="10262656at2759"/>
<feature type="transmembrane region" description="Helical" evidence="6">
    <location>
        <begin position="42"/>
        <end position="60"/>
    </location>
</feature>
<evidence type="ECO:0000313" key="7">
    <source>
        <dbReference type="EMBL" id="KAF5197364.1"/>
    </source>
</evidence>
<organism evidence="7 8">
    <name type="scientific">Thalictrum thalictroides</name>
    <name type="common">Rue-anemone</name>
    <name type="synonym">Anemone thalictroides</name>
    <dbReference type="NCBI Taxonomy" id="46969"/>
    <lineage>
        <taxon>Eukaryota</taxon>
        <taxon>Viridiplantae</taxon>
        <taxon>Streptophyta</taxon>
        <taxon>Embryophyta</taxon>
        <taxon>Tracheophyta</taxon>
        <taxon>Spermatophyta</taxon>
        <taxon>Magnoliopsida</taxon>
        <taxon>Ranunculales</taxon>
        <taxon>Ranunculaceae</taxon>
        <taxon>Thalictroideae</taxon>
        <taxon>Thalictrum</taxon>
    </lineage>
</organism>
<keyword evidence="5 6" id="KW-0472">Membrane</keyword>
<feature type="transmembrane region" description="Helical" evidence="6">
    <location>
        <begin position="96"/>
        <end position="118"/>
    </location>
</feature>
<evidence type="ECO:0000313" key="8">
    <source>
        <dbReference type="Proteomes" id="UP000554482"/>
    </source>
</evidence>
<dbReference type="Proteomes" id="UP000554482">
    <property type="component" value="Unassembled WGS sequence"/>
</dbReference>
<keyword evidence="4 6" id="KW-1133">Transmembrane helix</keyword>
<accession>A0A7J6WJ14</accession>
<evidence type="ECO:0000256" key="1">
    <source>
        <dbReference type="ARBA" id="ARBA00004141"/>
    </source>
</evidence>
<keyword evidence="3 6" id="KW-0812">Transmembrane</keyword>
<dbReference type="EMBL" id="JABWDY010014778">
    <property type="protein sequence ID" value="KAF5197364.1"/>
    <property type="molecule type" value="Genomic_DNA"/>
</dbReference>
<feature type="transmembrane region" description="Helical" evidence="6">
    <location>
        <begin position="67"/>
        <end position="90"/>
    </location>
</feature>
<evidence type="ECO:0000256" key="2">
    <source>
        <dbReference type="ARBA" id="ARBA00022448"/>
    </source>
</evidence>
<proteinExistence type="predicted"/>